<dbReference type="NCBIfam" id="NF000595">
    <property type="entry name" value="PRK00015.1-3"/>
    <property type="match status" value="1"/>
</dbReference>
<keyword evidence="9 14" id="KW-0540">Nuclease</keyword>
<dbReference type="InterPro" id="IPR022898">
    <property type="entry name" value="RNase_HII"/>
</dbReference>
<evidence type="ECO:0000256" key="14">
    <source>
        <dbReference type="HAMAP-Rule" id="MF_00052"/>
    </source>
</evidence>
<dbReference type="PANTHER" id="PTHR10954:SF18">
    <property type="entry name" value="RIBONUCLEASE HII"/>
    <property type="match status" value="1"/>
</dbReference>
<comment type="subcellular location">
    <subcellularLocation>
        <location evidence="4 14">Cytoplasm</location>
    </subcellularLocation>
</comment>
<dbReference type="GO" id="GO:0030145">
    <property type="term" value="F:manganese ion binding"/>
    <property type="evidence" value="ECO:0007669"/>
    <property type="project" value="UniProtKB-UniRule"/>
</dbReference>
<dbReference type="FunFam" id="3.30.420.10:FF:000006">
    <property type="entry name" value="Ribonuclease HII"/>
    <property type="match status" value="1"/>
</dbReference>
<evidence type="ECO:0000259" key="17">
    <source>
        <dbReference type="PROSITE" id="PS51975"/>
    </source>
</evidence>
<dbReference type="EMBL" id="QQTP01000008">
    <property type="protein sequence ID" value="RDJ23605.1"/>
    <property type="molecule type" value="Genomic_DNA"/>
</dbReference>
<reference evidence="19" key="1">
    <citation type="submission" date="2018-07" db="EMBL/GenBank/DDBJ databases">
        <authorList>
            <person name="Safronova V.I."/>
            <person name="Chirak E.R."/>
            <person name="Sazanova A.L."/>
        </authorList>
    </citation>
    <scope>NUCLEOTIDE SEQUENCE [LARGE SCALE GENOMIC DNA]</scope>
    <source>
        <strain evidence="19">RCAM04685</strain>
    </source>
</reference>
<comment type="cofactor">
    <cofactor evidence="2">
        <name>Mg(2+)</name>
        <dbReference type="ChEBI" id="CHEBI:18420"/>
    </cofactor>
</comment>
<name>A0A370L4I3_9HYPH</name>
<accession>A0A370L4I3</accession>
<dbReference type="Gene3D" id="3.30.420.10">
    <property type="entry name" value="Ribonuclease H-like superfamily/Ribonuclease H"/>
    <property type="match status" value="1"/>
</dbReference>
<evidence type="ECO:0000256" key="16">
    <source>
        <dbReference type="RuleBase" id="RU003515"/>
    </source>
</evidence>
<evidence type="ECO:0000256" key="4">
    <source>
        <dbReference type="ARBA" id="ARBA00004496"/>
    </source>
</evidence>
<gene>
    <name evidence="14" type="primary">rnhB</name>
    <name evidence="18" type="ORF">DWE98_15780</name>
</gene>
<feature type="binding site" evidence="14 15">
    <location>
        <position position="23"/>
    </location>
    <ligand>
        <name>a divalent metal cation</name>
        <dbReference type="ChEBI" id="CHEBI:60240"/>
    </ligand>
</feature>
<evidence type="ECO:0000256" key="13">
    <source>
        <dbReference type="ARBA" id="ARBA00023211"/>
    </source>
</evidence>
<dbReference type="RefSeq" id="WP_114830230.1">
    <property type="nucleotide sequence ID" value="NZ_QQTO01000023.1"/>
</dbReference>
<dbReference type="GO" id="GO:0032299">
    <property type="term" value="C:ribonuclease H2 complex"/>
    <property type="evidence" value="ECO:0007669"/>
    <property type="project" value="TreeGrafter"/>
</dbReference>
<comment type="function">
    <text evidence="3 14 16">Endonuclease that specifically degrades the RNA of RNA-DNA hybrids.</text>
</comment>
<feature type="binding site" evidence="14 15">
    <location>
        <position position="24"/>
    </location>
    <ligand>
        <name>a divalent metal cation</name>
        <dbReference type="ChEBI" id="CHEBI:60240"/>
    </ligand>
</feature>
<evidence type="ECO:0000256" key="11">
    <source>
        <dbReference type="ARBA" id="ARBA00022759"/>
    </source>
</evidence>
<evidence type="ECO:0000256" key="15">
    <source>
        <dbReference type="PROSITE-ProRule" id="PRU01319"/>
    </source>
</evidence>
<dbReference type="CDD" id="cd07182">
    <property type="entry name" value="RNase_HII_bacteria_HII_like"/>
    <property type="match status" value="1"/>
</dbReference>
<evidence type="ECO:0000256" key="3">
    <source>
        <dbReference type="ARBA" id="ARBA00004065"/>
    </source>
</evidence>
<keyword evidence="11 14" id="KW-0255">Endonuclease</keyword>
<dbReference type="OrthoDB" id="9803420at2"/>
<evidence type="ECO:0000256" key="5">
    <source>
        <dbReference type="ARBA" id="ARBA00007383"/>
    </source>
</evidence>
<dbReference type="PANTHER" id="PTHR10954">
    <property type="entry name" value="RIBONUCLEASE H2 SUBUNIT A"/>
    <property type="match status" value="1"/>
</dbReference>
<evidence type="ECO:0000256" key="8">
    <source>
        <dbReference type="ARBA" id="ARBA00022490"/>
    </source>
</evidence>
<evidence type="ECO:0000313" key="18">
    <source>
        <dbReference type="EMBL" id="RDJ23605.1"/>
    </source>
</evidence>
<protein>
    <recommendedName>
        <fullName evidence="7 14">Ribonuclease HII</fullName>
        <shortName evidence="14">RNase HII</shortName>
        <ecNumber evidence="6 14">3.1.26.4</ecNumber>
    </recommendedName>
</protein>
<dbReference type="GO" id="GO:0004523">
    <property type="term" value="F:RNA-DNA hybrid ribonuclease activity"/>
    <property type="evidence" value="ECO:0007669"/>
    <property type="project" value="UniProtKB-UniRule"/>
</dbReference>
<dbReference type="HAMAP" id="MF_00052_B">
    <property type="entry name" value="RNase_HII_B"/>
    <property type="match status" value="1"/>
</dbReference>
<dbReference type="InterPro" id="IPR012337">
    <property type="entry name" value="RNaseH-like_sf"/>
</dbReference>
<evidence type="ECO:0000256" key="6">
    <source>
        <dbReference type="ARBA" id="ARBA00012180"/>
    </source>
</evidence>
<comment type="catalytic activity">
    <reaction evidence="1 14 15 16">
        <text>Endonucleolytic cleavage to 5'-phosphomonoester.</text>
        <dbReference type="EC" id="3.1.26.4"/>
    </reaction>
</comment>
<dbReference type="GO" id="GO:0003723">
    <property type="term" value="F:RNA binding"/>
    <property type="evidence" value="ECO:0007669"/>
    <property type="project" value="UniProtKB-UniRule"/>
</dbReference>
<sequence>MFADFSRETHAIANGLWPLAGVDEVGRGPLAGPVVAAAVILDPDSVPAGLADSKLLSLAQREALFELITASALAIGIASATAQEIDAINIRQATLLAMRRAVAALPVTPAHVLVDGNDPPALHCACDAIIQGDGSIASIAAASIIAKVTRDRMMARLAARYPAYGFEAHVGYGTDRHRKALHAHGPCPEHRYSFAPVKGRWSR</sequence>
<dbReference type="GO" id="GO:0043137">
    <property type="term" value="P:DNA replication, removal of RNA primer"/>
    <property type="evidence" value="ECO:0007669"/>
    <property type="project" value="TreeGrafter"/>
</dbReference>
<dbReference type="GO" id="GO:0006298">
    <property type="term" value="P:mismatch repair"/>
    <property type="evidence" value="ECO:0007669"/>
    <property type="project" value="TreeGrafter"/>
</dbReference>
<comment type="cofactor">
    <cofactor evidence="14 15">
        <name>Mn(2+)</name>
        <dbReference type="ChEBI" id="CHEBI:29035"/>
    </cofactor>
    <cofactor evidence="14 15">
        <name>Mg(2+)</name>
        <dbReference type="ChEBI" id="CHEBI:18420"/>
    </cofactor>
    <text evidence="14 15">Manganese or magnesium. Binds 1 divalent metal ion per monomer in the absence of substrate. May bind a second metal ion after substrate binding.</text>
</comment>
<feature type="domain" description="RNase H type-2" evidence="17">
    <location>
        <begin position="17"/>
        <end position="203"/>
    </location>
</feature>
<dbReference type="Pfam" id="PF01351">
    <property type="entry name" value="RNase_HII"/>
    <property type="match status" value="1"/>
</dbReference>
<dbReference type="InterPro" id="IPR036397">
    <property type="entry name" value="RNaseH_sf"/>
</dbReference>
<dbReference type="InterPro" id="IPR024567">
    <property type="entry name" value="RNase_HII/HIII_dom"/>
</dbReference>
<keyword evidence="12 14" id="KW-0378">Hydrolase</keyword>
<keyword evidence="13 14" id="KW-0464">Manganese</keyword>
<dbReference type="GO" id="GO:0005737">
    <property type="term" value="C:cytoplasm"/>
    <property type="evidence" value="ECO:0007669"/>
    <property type="project" value="UniProtKB-SubCell"/>
</dbReference>
<dbReference type="InterPro" id="IPR001352">
    <property type="entry name" value="RNase_HII/HIII"/>
</dbReference>
<dbReference type="SUPFAM" id="SSF53098">
    <property type="entry name" value="Ribonuclease H-like"/>
    <property type="match status" value="1"/>
</dbReference>
<evidence type="ECO:0000256" key="1">
    <source>
        <dbReference type="ARBA" id="ARBA00000077"/>
    </source>
</evidence>
<feature type="binding site" evidence="14 15">
    <location>
        <position position="115"/>
    </location>
    <ligand>
        <name>a divalent metal cation</name>
        <dbReference type="ChEBI" id="CHEBI:60240"/>
    </ligand>
</feature>
<keyword evidence="19" id="KW-1185">Reference proteome</keyword>
<comment type="caution">
    <text evidence="18">The sequence shown here is derived from an EMBL/GenBank/DDBJ whole genome shotgun (WGS) entry which is preliminary data.</text>
</comment>
<comment type="similarity">
    <text evidence="5 14 16">Belongs to the RNase HII family.</text>
</comment>
<dbReference type="Proteomes" id="UP000255207">
    <property type="component" value="Unassembled WGS sequence"/>
</dbReference>
<evidence type="ECO:0000256" key="7">
    <source>
        <dbReference type="ARBA" id="ARBA00019179"/>
    </source>
</evidence>
<proteinExistence type="inferred from homology"/>
<evidence type="ECO:0000313" key="19">
    <source>
        <dbReference type="Proteomes" id="UP000255207"/>
    </source>
</evidence>
<evidence type="ECO:0000256" key="9">
    <source>
        <dbReference type="ARBA" id="ARBA00022722"/>
    </source>
</evidence>
<dbReference type="EC" id="3.1.26.4" evidence="6 14"/>
<keyword evidence="8 14" id="KW-0963">Cytoplasm</keyword>
<evidence type="ECO:0000256" key="10">
    <source>
        <dbReference type="ARBA" id="ARBA00022723"/>
    </source>
</evidence>
<dbReference type="NCBIfam" id="NF000596">
    <property type="entry name" value="PRK00015.1-4"/>
    <property type="match status" value="1"/>
</dbReference>
<dbReference type="PROSITE" id="PS51975">
    <property type="entry name" value="RNASE_H_2"/>
    <property type="match status" value="1"/>
</dbReference>
<organism evidence="18 19">
    <name type="scientific">Bosea caraganae</name>
    <dbReference type="NCBI Taxonomy" id="2763117"/>
    <lineage>
        <taxon>Bacteria</taxon>
        <taxon>Pseudomonadati</taxon>
        <taxon>Pseudomonadota</taxon>
        <taxon>Alphaproteobacteria</taxon>
        <taxon>Hyphomicrobiales</taxon>
        <taxon>Boseaceae</taxon>
        <taxon>Bosea</taxon>
    </lineage>
</organism>
<keyword evidence="10 14" id="KW-0479">Metal-binding</keyword>
<evidence type="ECO:0000256" key="12">
    <source>
        <dbReference type="ARBA" id="ARBA00022801"/>
    </source>
</evidence>
<dbReference type="NCBIfam" id="NF000594">
    <property type="entry name" value="PRK00015.1-1"/>
    <property type="match status" value="1"/>
</dbReference>
<dbReference type="AlphaFoldDB" id="A0A370L4I3"/>
<evidence type="ECO:0000256" key="2">
    <source>
        <dbReference type="ARBA" id="ARBA00001946"/>
    </source>
</evidence>